<dbReference type="Proteomes" id="UP000192328">
    <property type="component" value="Unassembled WGS sequence"/>
</dbReference>
<gene>
    <name evidence="1" type="ORF">SAMN06297397_0281</name>
</gene>
<sequence>MTTSFFEFNNRLRTGKGINAFNDMLPGQHDIFAFGKYDILACGQYDMSDCVGRDSY</sequence>
<comment type="caution">
    <text evidence="1">The sequence shown here is derived from an EMBL/GenBank/DDBJ whole genome shotgun (WGS) entry which is preliminary data.</text>
</comment>
<name>A0AC61PHP9_9FIRM</name>
<dbReference type="EMBL" id="FWXZ01000001">
    <property type="protein sequence ID" value="SMC36385.1"/>
    <property type="molecule type" value="Genomic_DNA"/>
</dbReference>
<organism evidence="1 2">
    <name type="scientific">Aristaeella lactis</name>
    <dbReference type="NCBI Taxonomy" id="3046383"/>
    <lineage>
        <taxon>Bacteria</taxon>
        <taxon>Bacillati</taxon>
        <taxon>Bacillota</taxon>
        <taxon>Clostridia</taxon>
        <taxon>Eubacteriales</taxon>
        <taxon>Aristaeellaceae</taxon>
        <taxon>Aristaeella</taxon>
    </lineage>
</organism>
<evidence type="ECO:0000313" key="1">
    <source>
        <dbReference type="EMBL" id="SMC36385.1"/>
    </source>
</evidence>
<proteinExistence type="predicted"/>
<accession>A0AC61PHP9</accession>
<keyword evidence="2" id="KW-1185">Reference proteome</keyword>
<reference evidence="1" key="1">
    <citation type="submission" date="2017-04" db="EMBL/GenBank/DDBJ databases">
        <authorList>
            <person name="Varghese N."/>
            <person name="Submissions S."/>
        </authorList>
    </citation>
    <scope>NUCLEOTIDE SEQUENCE</scope>
    <source>
        <strain evidence="1">WTE2008</strain>
    </source>
</reference>
<evidence type="ECO:0000313" key="2">
    <source>
        <dbReference type="Proteomes" id="UP000192328"/>
    </source>
</evidence>
<protein>
    <submittedName>
        <fullName evidence="1">Uncharacterized protein</fullName>
    </submittedName>
</protein>